<dbReference type="SUPFAM" id="SSF46689">
    <property type="entry name" value="Homeodomain-like"/>
    <property type="match status" value="1"/>
</dbReference>
<feature type="domain" description="DIRP" evidence="4">
    <location>
        <begin position="627"/>
        <end position="728"/>
    </location>
</feature>
<dbReference type="EMBL" id="JBJXBP010000005">
    <property type="protein sequence ID" value="KAL3829365.1"/>
    <property type="molecule type" value="Genomic_DNA"/>
</dbReference>
<dbReference type="InterPro" id="IPR009057">
    <property type="entry name" value="Homeodomain-like_sf"/>
</dbReference>
<organism evidence="5 6">
    <name type="scientific">Penstemon smallii</name>
    <dbReference type="NCBI Taxonomy" id="265156"/>
    <lineage>
        <taxon>Eukaryota</taxon>
        <taxon>Viridiplantae</taxon>
        <taxon>Streptophyta</taxon>
        <taxon>Embryophyta</taxon>
        <taxon>Tracheophyta</taxon>
        <taxon>Spermatophyta</taxon>
        <taxon>Magnoliopsida</taxon>
        <taxon>eudicotyledons</taxon>
        <taxon>Gunneridae</taxon>
        <taxon>Pentapetalae</taxon>
        <taxon>asterids</taxon>
        <taxon>lamiids</taxon>
        <taxon>Lamiales</taxon>
        <taxon>Plantaginaceae</taxon>
        <taxon>Cheloneae</taxon>
        <taxon>Penstemon</taxon>
    </lineage>
</organism>
<feature type="region of interest" description="Disordered" evidence="3">
    <location>
        <begin position="405"/>
        <end position="550"/>
    </location>
</feature>
<dbReference type="CDD" id="cd00167">
    <property type="entry name" value="SANT"/>
    <property type="match status" value="1"/>
</dbReference>
<accession>A0ABD3SY29</accession>
<feature type="region of interest" description="Disordered" evidence="3">
    <location>
        <begin position="116"/>
        <end position="155"/>
    </location>
</feature>
<dbReference type="AlphaFoldDB" id="A0ABD3SY29"/>
<sequence length="1104" mass="123641">MVPTRKSLSMNKIYSNIGKVSPSKDGDSANRRKSRKRKLADMLGPQWTMEELTRFYDAYRKHGKDWKKVAGAVQNRSSEMVEAIYTMNRAYLSLPHGTASAAGLIAMMTDHCSNLVGSDSDQESNDGAGSNRKTQKHARGKVLPTTSKASDEHLVSHSQTVALNYGCLSLLKKKRSGGSKPRPVGKRTPRFPISFSYENIKGEKYFSPTRPGLKIKSNANDDEVAHEIAIALAEASQRHGSPQVSQTPSKRAESFMSLPFRHAQRQHSVADIGNAKSLSADMDEEDFEGHMEANTVEWPCMMESVGVGMGRQKGRKVETKKFEVDNNNGSHLNDIKEDCSETEEDQGLSAMRGKLDVEVTDAKISRSSMQSQRRKSKKGLFGRDEGAAFDALQTLADLSLMMQREKEDEPGMQFKDEEDDHVDESVSLEDLQANQKKEKRRSSGVRIRRYQPVSSYEVASSKTSKPGKRSALNTSSAPEENHDPHQINTKTSKKKQKMQASKAGDAGKTLLSKRKKSSHSGLPKMMKISEISSSDDLRKEGSSTAQSPEQVPVVNQVNLPTRFRSRRKMNLKKLELQKKLKFPDNIPSDQSNLPFASLSDSAIQLKEKLSHCMLNQHLRQWCTYECFYSAIDYPWFAKQEFVEYLCHVGLGHVPRLTRVEWGVIRGSLGKPRRFSEQFLKEEKEKLNQYRDTVRKHYTELREGVREGLPTDLSRPLSVGQRVIAIHPKTREIHDGSILTVDHSRCRVQFDHHELGVEFVMDIDCMPANLFENIPALLGRDTVAVDRFFENFSSVHGLAKEYVKLSPGDNLDYIDVASINANGQTWNQQIAYSQPSTLTHMQAKDADVQALAELTRALDKKEAVVLELRQMNDDVLENQKDGESSLKSSEPFKKQYAGVLVILNEANEQVSSALLCLRDRNTYQGNNSVTRPRAVTNVADHGVELSSFDHSACQSHESGSHVKEIMDSSRLKARTMVDSAKKAISSLKGREDSIEKIEEAIDYYINDRLPSANSPPLGHDNPKSTDTCDIEAHIPSDLITKCVATLLMIQNCTERQFPPSDVAEILDSAVTSLHPRSSRNLAVYNEILKCMGIIRNQILALIPFT</sequence>
<gene>
    <name evidence="5" type="ORF">ACJIZ3_018167</name>
</gene>
<dbReference type="Pfam" id="PF06584">
    <property type="entry name" value="DIRP"/>
    <property type="match status" value="1"/>
</dbReference>
<evidence type="ECO:0000313" key="6">
    <source>
        <dbReference type="Proteomes" id="UP001634393"/>
    </source>
</evidence>
<keyword evidence="6" id="KW-1185">Reference proteome</keyword>
<feature type="compositionally biased region" description="Polar residues" evidence="3">
    <location>
        <begin position="452"/>
        <end position="464"/>
    </location>
</feature>
<protein>
    <recommendedName>
        <fullName evidence="4">DIRP domain-containing protein</fullName>
    </recommendedName>
</protein>
<dbReference type="Pfam" id="PF00249">
    <property type="entry name" value="Myb_DNA-binding"/>
    <property type="match status" value="1"/>
</dbReference>
<dbReference type="GO" id="GO:0005634">
    <property type="term" value="C:nucleus"/>
    <property type="evidence" value="ECO:0007669"/>
    <property type="project" value="UniProtKB-SubCell"/>
</dbReference>
<reference evidence="5 6" key="1">
    <citation type="submission" date="2024-12" db="EMBL/GenBank/DDBJ databases">
        <title>The unique morphological basis and parallel evolutionary history of personate flowers in Penstemon.</title>
        <authorList>
            <person name="Depatie T.H."/>
            <person name="Wessinger C.A."/>
        </authorList>
    </citation>
    <scope>NUCLEOTIDE SEQUENCE [LARGE SCALE GENOMIC DNA]</scope>
    <source>
        <strain evidence="5">WTNN_2</strain>
        <tissue evidence="5">Leaf</tissue>
    </source>
</reference>
<keyword evidence="2" id="KW-0539">Nucleus</keyword>
<dbReference type="InterPro" id="IPR010561">
    <property type="entry name" value="LIN-9/ALY1"/>
</dbReference>
<evidence type="ECO:0000313" key="5">
    <source>
        <dbReference type="EMBL" id="KAL3829365.1"/>
    </source>
</evidence>
<dbReference type="PANTHER" id="PTHR21689">
    <property type="entry name" value="LIN-9"/>
    <property type="match status" value="1"/>
</dbReference>
<evidence type="ECO:0000256" key="1">
    <source>
        <dbReference type="ARBA" id="ARBA00004123"/>
    </source>
</evidence>
<proteinExistence type="predicted"/>
<comment type="caution">
    <text evidence="5">The sequence shown here is derived from an EMBL/GenBank/DDBJ whole genome shotgun (WGS) entry which is preliminary data.</text>
</comment>
<evidence type="ECO:0000259" key="4">
    <source>
        <dbReference type="SMART" id="SM01135"/>
    </source>
</evidence>
<evidence type="ECO:0000256" key="3">
    <source>
        <dbReference type="SAM" id="MobiDB-lite"/>
    </source>
</evidence>
<comment type="subcellular location">
    <subcellularLocation>
        <location evidence="1">Nucleus</location>
    </subcellularLocation>
</comment>
<feature type="region of interest" description="Disordered" evidence="3">
    <location>
        <begin position="16"/>
        <end position="39"/>
    </location>
</feature>
<dbReference type="InterPro" id="IPR033471">
    <property type="entry name" value="DIRP"/>
</dbReference>
<dbReference type="Gene3D" id="1.20.58.1880">
    <property type="match status" value="1"/>
</dbReference>
<feature type="compositionally biased region" description="Basic residues" evidence="3">
    <location>
        <begin position="437"/>
        <end position="449"/>
    </location>
</feature>
<dbReference type="PANTHER" id="PTHR21689:SF2">
    <property type="entry name" value="PROTEIN LIN-9 HOMOLOG"/>
    <property type="match status" value="1"/>
</dbReference>
<feature type="compositionally biased region" description="Polar residues" evidence="3">
    <location>
        <begin position="116"/>
        <end position="132"/>
    </location>
</feature>
<dbReference type="SMART" id="SM01135">
    <property type="entry name" value="DIRP"/>
    <property type="match status" value="1"/>
</dbReference>
<evidence type="ECO:0000256" key="2">
    <source>
        <dbReference type="ARBA" id="ARBA00023242"/>
    </source>
</evidence>
<name>A0ABD3SY29_9LAMI</name>
<dbReference type="Proteomes" id="UP001634393">
    <property type="component" value="Unassembled WGS sequence"/>
</dbReference>
<dbReference type="InterPro" id="IPR001005">
    <property type="entry name" value="SANT/Myb"/>
</dbReference>